<organism evidence="2 3">
    <name type="scientific">Cymbomonas tetramitiformis</name>
    <dbReference type="NCBI Taxonomy" id="36881"/>
    <lineage>
        <taxon>Eukaryota</taxon>
        <taxon>Viridiplantae</taxon>
        <taxon>Chlorophyta</taxon>
        <taxon>Pyramimonadophyceae</taxon>
        <taxon>Pyramimonadales</taxon>
        <taxon>Pyramimonadaceae</taxon>
        <taxon>Cymbomonas</taxon>
    </lineage>
</organism>
<sequence length="147" mass="16754">MNMHATSAPVYLRVPQSQRALVASRPRVACKASRSRALSVRTVGEAHTATTSYKCFDAKAETSLKAEWDKRLAAMQAMQGFQSFELEETAPGEFTSKQTWASKEAYEQWMLSDVRRKSHFFGNIYQLQTKDKWSVPEDFMPVIPLEK</sequence>
<accession>A0AAE0FVZ0</accession>
<name>A0AAE0FVZ0_9CHLO</name>
<keyword evidence="3" id="KW-1185">Reference proteome</keyword>
<evidence type="ECO:0000259" key="1">
    <source>
        <dbReference type="Pfam" id="PF03992"/>
    </source>
</evidence>
<dbReference type="InterPro" id="IPR007138">
    <property type="entry name" value="ABM_dom"/>
</dbReference>
<dbReference type="SUPFAM" id="SSF54909">
    <property type="entry name" value="Dimeric alpha+beta barrel"/>
    <property type="match status" value="1"/>
</dbReference>
<dbReference type="EMBL" id="LGRX02012635">
    <property type="protein sequence ID" value="KAK3267071.1"/>
    <property type="molecule type" value="Genomic_DNA"/>
</dbReference>
<dbReference type="AlphaFoldDB" id="A0AAE0FVZ0"/>
<dbReference type="InterPro" id="IPR011008">
    <property type="entry name" value="Dimeric_a/b-barrel"/>
</dbReference>
<reference evidence="2 3" key="1">
    <citation type="journal article" date="2015" name="Genome Biol. Evol.">
        <title>Comparative Genomics of a Bacterivorous Green Alga Reveals Evolutionary Causalities and Consequences of Phago-Mixotrophic Mode of Nutrition.</title>
        <authorList>
            <person name="Burns J.A."/>
            <person name="Paasch A."/>
            <person name="Narechania A."/>
            <person name="Kim E."/>
        </authorList>
    </citation>
    <scope>NUCLEOTIDE SEQUENCE [LARGE SCALE GENOMIC DNA]</scope>
    <source>
        <strain evidence="2 3">PLY_AMNH</strain>
    </source>
</reference>
<dbReference type="Pfam" id="PF03992">
    <property type="entry name" value="ABM"/>
    <property type="match status" value="1"/>
</dbReference>
<dbReference type="Gene3D" id="3.30.70.100">
    <property type="match status" value="1"/>
</dbReference>
<feature type="domain" description="ABM" evidence="1">
    <location>
        <begin position="60"/>
        <end position="114"/>
    </location>
</feature>
<comment type="caution">
    <text evidence="2">The sequence shown here is derived from an EMBL/GenBank/DDBJ whole genome shotgun (WGS) entry which is preliminary data.</text>
</comment>
<proteinExistence type="predicted"/>
<dbReference type="Proteomes" id="UP001190700">
    <property type="component" value="Unassembled WGS sequence"/>
</dbReference>
<evidence type="ECO:0000313" key="2">
    <source>
        <dbReference type="EMBL" id="KAK3267071.1"/>
    </source>
</evidence>
<protein>
    <recommendedName>
        <fullName evidence="1">ABM domain-containing protein</fullName>
    </recommendedName>
</protein>
<evidence type="ECO:0000313" key="3">
    <source>
        <dbReference type="Proteomes" id="UP001190700"/>
    </source>
</evidence>
<gene>
    <name evidence="2" type="ORF">CYMTET_24347</name>
</gene>